<gene>
    <name evidence="1" type="ORF">SAMN04489793_3818</name>
</gene>
<dbReference type="EMBL" id="FNSA01000003">
    <property type="protein sequence ID" value="SED04838.1"/>
    <property type="molecule type" value="Genomic_DNA"/>
</dbReference>
<dbReference type="RefSeq" id="WP_068739168.1">
    <property type="nucleotide sequence ID" value="NZ_CBDRGN010000003.1"/>
</dbReference>
<name>A0A1H4XIS1_TSUTY</name>
<dbReference type="OrthoDB" id="4377203at2"/>
<organism evidence="1 2">
    <name type="scientific">Tsukamurella tyrosinosolvens</name>
    <dbReference type="NCBI Taxonomy" id="57704"/>
    <lineage>
        <taxon>Bacteria</taxon>
        <taxon>Bacillati</taxon>
        <taxon>Actinomycetota</taxon>
        <taxon>Actinomycetes</taxon>
        <taxon>Mycobacteriales</taxon>
        <taxon>Tsukamurellaceae</taxon>
        <taxon>Tsukamurella</taxon>
    </lineage>
</organism>
<dbReference type="Proteomes" id="UP000182241">
    <property type="component" value="Unassembled WGS sequence"/>
</dbReference>
<accession>A0A1H4XIS1</accession>
<evidence type="ECO:0000313" key="1">
    <source>
        <dbReference type="EMBL" id="SED04838.1"/>
    </source>
</evidence>
<sequence>MTIDSAEKRAARALARQEGVSYRHALAAVRARRASDRIDEVTRLVMIEAIEGCGIRHWARTTFWDGVDAATLVDLGGEEYRVDLATVRPLVAELIEREPELDVRDVDGDVADGLVQSAVFGLILYRPLVRHRPGTARYDG</sequence>
<reference evidence="2" key="1">
    <citation type="submission" date="2016-10" db="EMBL/GenBank/DDBJ databases">
        <authorList>
            <person name="Varghese N."/>
            <person name="Submissions S."/>
        </authorList>
    </citation>
    <scope>NUCLEOTIDE SEQUENCE [LARGE SCALE GENOMIC DNA]</scope>
    <source>
        <strain evidence="2">DSM 44234</strain>
    </source>
</reference>
<proteinExistence type="predicted"/>
<evidence type="ECO:0000313" key="2">
    <source>
        <dbReference type="Proteomes" id="UP000182241"/>
    </source>
</evidence>
<keyword evidence="2" id="KW-1185">Reference proteome</keyword>
<dbReference type="AlphaFoldDB" id="A0A1H4XIS1"/>
<protein>
    <submittedName>
        <fullName evidence="1">Uncharacterized protein</fullName>
    </submittedName>
</protein>